<feature type="compositionally biased region" description="Basic and acidic residues" evidence="1">
    <location>
        <begin position="167"/>
        <end position="198"/>
    </location>
</feature>
<reference evidence="4" key="1">
    <citation type="submission" date="2013-09" db="EMBL/GenBank/DDBJ databases">
        <title>Corchorus olitorius genome sequencing.</title>
        <authorList>
            <person name="Alam M."/>
            <person name="Haque M.S."/>
            <person name="Islam M.S."/>
            <person name="Emdad E.M."/>
            <person name="Islam M.M."/>
            <person name="Ahmed B."/>
            <person name="Halim A."/>
            <person name="Hossen Q.M.M."/>
            <person name="Hossain M.Z."/>
            <person name="Ahmed R."/>
            <person name="Khan M.M."/>
            <person name="Islam R."/>
            <person name="Rashid M.M."/>
            <person name="Khan S.A."/>
            <person name="Rahman M.S."/>
            <person name="Alam M."/>
            <person name="Yahiya A.S."/>
            <person name="Khan M.S."/>
            <person name="Azam M.S."/>
            <person name="Haque T."/>
            <person name="Lashkar M.Z.H."/>
            <person name="Akhand A.I."/>
            <person name="Morshed G."/>
            <person name="Roy S."/>
            <person name="Uddin K.S."/>
            <person name="Rabeya T."/>
            <person name="Hossain A.S."/>
            <person name="Chowdhury A."/>
            <person name="Snigdha A.R."/>
            <person name="Mortoza M.S."/>
            <person name="Matin S.A."/>
            <person name="Hoque S.M.E."/>
            <person name="Islam M.K."/>
            <person name="Roy D.K."/>
            <person name="Haider R."/>
            <person name="Moosa M.M."/>
            <person name="Elias S.M."/>
            <person name="Hasan A.M."/>
            <person name="Jahan S."/>
            <person name="Shafiuddin M."/>
            <person name="Mahmood N."/>
            <person name="Shommy N.S."/>
        </authorList>
    </citation>
    <scope>NUCLEOTIDE SEQUENCE [LARGE SCALE GENOMIC DNA]</scope>
    <source>
        <strain evidence="4">cv. O-4</strain>
    </source>
</reference>
<name>A0A1R3J706_9ROSI</name>
<dbReference type="AlphaFoldDB" id="A0A1R3J706"/>
<gene>
    <name evidence="3" type="ORF">COLO4_19033</name>
</gene>
<dbReference type="OrthoDB" id="1939646at2759"/>
<feature type="compositionally biased region" description="Basic and acidic residues" evidence="1">
    <location>
        <begin position="212"/>
        <end position="225"/>
    </location>
</feature>
<dbReference type="STRING" id="93759.A0A1R3J706"/>
<dbReference type="InterPro" id="IPR012417">
    <property type="entry name" value="CaM-bd_dom_pln"/>
</dbReference>
<feature type="compositionally biased region" description="Low complexity" evidence="1">
    <location>
        <begin position="104"/>
        <end position="120"/>
    </location>
</feature>
<organism evidence="3 4">
    <name type="scientific">Corchorus olitorius</name>
    <dbReference type="NCBI Taxonomy" id="93759"/>
    <lineage>
        <taxon>Eukaryota</taxon>
        <taxon>Viridiplantae</taxon>
        <taxon>Streptophyta</taxon>
        <taxon>Embryophyta</taxon>
        <taxon>Tracheophyta</taxon>
        <taxon>Spermatophyta</taxon>
        <taxon>Magnoliopsida</taxon>
        <taxon>eudicotyledons</taxon>
        <taxon>Gunneridae</taxon>
        <taxon>Pentapetalae</taxon>
        <taxon>rosids</taxon>
        <taxon>malvids</taxon>
        <taxon>Malvales</taxon>
        <taxon>Malvaceae</taxon>
        <taxon>Grewioideae</taxon>
        <taxon>Apeibeae</taxon>
        <taxon>Corchorus</taxon>
    </lineage>
</organism>
<dbReference type="SMART" id="SM01054">
    <property type="entry name" value="CaM_binding"/>
    <property type="match status" value="1"/>
</dbReference>
<feature type="compositionally biased region" description="Basic and acidic residues" evidence="1">
    <location>
        <begin position="1"/>
        <end position="16"/>
    </location>
</feature>
<evidence type="ECO:0000256" key="1">
    <source>
        <dbReference type="SAM" id="MobiDB-lite"/>
    </source>
</evidence>
<protein>
    <recommendedName>
        <fullName evidence="2">Calmodulin-binding domain-containing protein</fullName>
    </recommendedName>
</protein>
<dbReference type="GO" id="GO:0005516">
    <property type="term" value="F:calmodulin binding"/>
    <property type="evidence" value="ECO:0007669"/>
    <property type="project" value="InterPro"/>
</dbReference>
<sequence>MATTKRESNLGKEKRGSISPSNPSTTKKTTSGSVPNYLRPTVSSRTETGPTTTKTNNAKKAGPGPDPNPNLLRRRSFDRPPSAAPRVHRALISPAREKPAATRSVSFSSKSNASASKPNPTSERVVKKPNNAAKPQSTLSSSRSMKKTTNSSSPATTKKPALKKQSSSRDKHEEQDVEITKLDTETEEVLDHHDHVDEILNNDLGDPVDYSESPKADENEHHHDEDVLEVATEVKSDDEVKSDHSPGAAEVSEEHNIDVIPETEEIEDKIHEEEESDQTDQHDEDHKENEIKEEIDDEQEKIPDEEEAKTETEEEKAEEEVVAAAKTEELEEEKQVESREQETSDEGSKEEKVEEEKNIEESKPETPTAVVKSQAPAAHGKKESATPYNDVIEETASKLREARKNKVLALVGAFETVIDKETSNAK</sequence>
<feature type="compositionally biased region" description="Polar residues" evidence="1">
    <location>
        <begin position="133"/>
        <end position="156"/>
    </location>
</feature>
<feature type="compositionally biased region" description="Basic and acidic residues" evidence="1">
    <location>
        <begin position="232"/>
        <end position="244"/>
    </location>
</feature>
<evidence type="ECO:0000313" key="3">
    <source>
        <dbReference type="EMBL" id="OMO90618.1"/>
    </source>
</evidence>
<evidence type="ECO:0000259" key="2">
    <source>
        <dbReference type="SMART" id="SM01054"/>
    </source>
</evidence>
<feature type="compositionally biased region" description="Acidic residues" evidence="1">
    <location>
        <begin position="293"/>
        <end position="321"/>
    </location>
</feature>
<comment type="caution">
    <text evidence="3">The sequence shown here is derived from an EMBL/GenBank/DDBJ whole genome shotgun (WGS) entry which is preliminary data.</text>
</comment>
<feature type="compositionally biased region" description="Acidic residues" evidence="1">
    <location>
        <begin position="261"/>
        <end position="278"/>
    </location>
</feature>
<proteinExistence type="predicted"/>
<feature type="compositionally biased region" description="Basic and acidic residues" evidence="1">
    <location>
        <begin position="333"/>
        <end position="364"/>
    </location>
</feature>
<dbReference type="PANTHER" id="PTHR33349">
    <property type="entry name" value="EMB|CAB62594.1"/>
    <property type="match status" value="1"/>
</dbReference>
<feature type="compositionally biased region" description="Low complexity" evidence="1">
    <location>
        <begin position="48"/>
        <end position="63"/>
    </location>
</feature>
<accession>A0A1R3J706</accession>
<keyword evidence="4" id="KW-1185">Reference proteome</keyword>
<dbReference type="EMBL" id="AWUE01016540">
    <property type="protein sequence ID" value="OMO90618.1"/>
    <property type="molecule type" value="Genomic_DNA"/>
</dbReference>
<feature type="region of interest" description="Disordered" evidence="1">
    <location>
        <begin position="1"/>
        <end position="389"/>
    </location>
</feature>
<feature type="compositionally biased region" description="Low complexity" evidence="1">
    <location>
        <begin position="17"/>
        <end position="33"/>
    </location>
</feature>
<evidence type="ECO:0000313" key="4">
    <source>
        <dbReference type="Proteomes" id="UP000187203"/>
    </source>
</evidence>
<dbReference type="Proteomes" id="UP000187203">
    <property type="component" value="Unassembled WGS sequence"/>
</dbReference>
<dbReference type="PANTHER" id="PTHR33349:SF20">
    <property type="entry name" value="CHROMO DOMAIN CEC-LIKE PROTEIN"/>
    <property type="match status" value="1"/>
</dbReference>
<dbReference type="Pfam" id="PF07839">
    <property type="entry name" value="CaM_binding"/>
    <property type="match status" value="1"/>
</dbReference>
<feature type="compositionally biased region" description="Basic and acidic residues" evidence="1">
    <location>
        <begin position="279"/>
        <end position="292"/>
    </location>
</feature>
<feature type="domain" description="Calmodulin-binding" evidence="2">
    <location>
        <begin position="306"/>
        <end position="419"/>
    </location>
</feature>